<reference evidence="3 4" key="1">
    <citation type="submission" date="2019-05" db="EMBL/GenBank/DDBJ databases">
        <title>Another draft genome of Portunus trituberculatus and its Hox gene families provides insights of decapod evolution.</title>
        <authorList>
            <person name="Jeong J.-H."/>
            <person name="Song I."/>
            <person name="Kim S."/>
            <person name="Choi T."/>
            <person name="Kim D."/>
            <person name="Ryu S."/>
            <person name="Kim W."/>
        </authorList>
    </citation>
    <scope>NUCLEOTIDE SEQUENCE [LARGE SCALE GENOMIC DNA]</scope>
    <source>
        <tissue evidence="3">Muscle</tissue>
    </source>
</reference>
<keyword evidence="2" id="KW-0472">Membrane</keyword>
<protein>
    <submittedName>
        <fullName evidence="3">Uncharacterized protein</fullName>
    </submittedName>
</protein>
<evidence type="ECO:0000256" key="2">
    <source>
        <dbReference type="SAM" id="Phobius"/>
    </source>
</evidence>
<dbReference type="Proteomes" id="UP000324222">
    <property type="component" value="Unassembled WGS sequence"/>
</dbReference>
<gene>
    <name evidence="3" type="ORF">E2C01_001041</name>
</gene>
<sequence>MLAQTPPPTPQHPARQTRRPRHHSDNAVVVMVVVVVVVMWVMVAVVVAVVVVVAVEEEMVPVVVEERSIVMVVVVVVEEEMVPVLVEERSIVMVVVVVVMVMETVAAMGGVVVGRSTCPNNQGGKRTGCVGTLRAGISRVRQEKREEGRGTEGREAWREEGRVVCRGPIVTFASQRAGAGGRVEGTAGGTWWDTAAPRQLILTSLEATGTQAVPVPPDPKERRSAHPPPQHRRLLYARRCPAATLAVTWTHPSYTHF</sequence>
<dbReference type="EMBL" id="VSRR010000031">
    <property type="protein sequence ID" value="MPC08454.1"/>
    <property type="molecule type" value="Genomic_DNA"/>
</dbReference>
<evidence type="ECO:0000256" key="1">
    <source>
        <dbReference type="SAM" id="MobiDB-lite"/>
    </source>
</evidence>
<feature type="region of interest" description="Disordered" evidence="1">
    <location>
        <begin position="1"/>
        <end position="22"/>
    </location>
</feature>
<feature type="transmembrane region" description="Helical" evidence="2">
    <location>
        <begin position="28"/>
        <end position="55"/>
    </location>
</feature>
<proteinExistence type="predicted"/>
<comment type="caution">
    <text evidence="3">The sequence shown here is derived from an EMBL/GenBank/DDBJ whole genome shotgun (WGS) entry which is preliminary data.</text>
</comment>
<dbReference type="AlphaFoldDB" id="A0A5B7CIC9"/>
<evidence type="ECO:0000313" key="4">
    <source>
        <dbReference type="Proteomes" id="UP000324222"/>
    </source>
</evidence>
<keyword evidence="2" id="KW-0812">Transmembrane</keyword>
<organism evidence="3 4">
    <name type="scientific">Portunus trituberculatus</name>
    <name type="common">Swimming crab</name>
    <name type="synonym">Neptunus trituberculatus</name>
    <dbReference type="NCBI Taxonomy" id="210409"/>
    <lineage>
        <taxon>Eukaryota</taxon>
        <taxon>Metazoa</taxon>
        <taxon>Ecdysozoa</taxon>
        <taxon>Arthropoda</taxon>
        <taxon>Crustacea</taxon>
        <taxon>Multicrustacea</taxon>
        <taxon>Malacostraca</taxon>
        <taxon>Eumalacostraca</taxon>
        <taxon>Eucarida</taxon>
        <taxon>Decapoda</taxon>
        <taxon>Pleocyemata</taxon>
        <taxon>Brachyura</taxon>
        <taxon>Eubrachyura</taxon>
        <taxon>Portunoidea</taxon>
        <taxon>Portunidae</taxon>
        <taxon>Portuninae</taxon>
        <taxon>Portunus</taxon>
    </lineage>
</organism>
<name>A0A5B7CIC9_PORTR</name>
<feature type="region of interest" description="Disordered" evidence="1">
    <location>
        <begin position="208"/>
        <end position="232"/>
    </location>
</feature>
<accession>A0A5B7CIC9</accession>
<feature type="compositionally biased region" description="Pro residues" evidence="1">
    <location>
        <begin position="1"/>
        <end position="11"/>
    </location>
</feature>
<feature type="transmembrane region" description="Helical" evidence="2">
    <location>
        <begin position="91"/>
        <end position="113"/>
    </location>
</feature>
<keyword evidence="2" id="KW-1133">Transmembrane helix</keyword>
<keyword evidence="4" id="KW-1185">Reference proteome</keyword>
<evidence type="ECO:0000313" key="3">
    <source>
        <dbReference type="EMBL" id="MPC08454.1"/>
    </source>
</evidence>